<evidence type="ECO:0000259" key="1">
    <source>
        <dbReference type="Pfam" id="PF00149"/>
    </source>
</evidence>
<organism evidence="2 3">
    <name type="scientific">Ruminococcus albus 8</name>
    <dbReference type="NCBI Taxonomy" id="246199"/>
    <lineage>
        <taxon>Bacteria</taxon>
        <taxon>Bacillati</taxon>
        <taxon>Bacillota</taxon>
        <taxon>Clostridia</taxon>
        <taxon>Eubacteriales</taxon>
        <taxon>Oscillospiraceae</taxon>
        <taxon>Ruminococcus</taxon>
    </lineage>
</organism>
<protein>
    <submittedName>
        <fullName evidence="2">Ser/Thr phosphatase family protein</fullName>
    </submittedName>
</protein>
<dbReference type="Pfam" id="PF00149">
    <property type="entry name" value="Metallophos"/>
    <property type="match status" value="1"/>
</dbReference>
<dbReference type="OrthoDB" id="9779903at2"/>
<evidence type="ECO:0000313" key="3">
    <source>
        <dbReference type="Proteomes" id="UP000004259"/>
    </source>
</evidence>
<proteinExistence type="predicted"/>
<evidence type="ECO:0000313" key="2">
    <source>
        <dbReference type="EMBL" id="EGC03048.1"/>
    </source>
</evidence>
<dbReference type="RefSeq" id="WP_002849750.1">
    <property type="nucleotide sequence ID" value="NZ_ADKM02000080.1"/>
</dbReference>
<name>E9SCH1_RUMAL</name>
<dbReference type="GO" id="GO:0008803">
    <property type="term" value="F:bis(5'-nucleosyl)-tetraphosphatase (symmetrical) activity"/>
    <property type="evidence" value="ECO:0007669"/>
    <property type="project" value="TreeGrafter"/>
</dbReference>
<reference evidence="2 3" key="1">
    <citation type="submission" date="2011-02" db="EMBL/GenBank/DDBJ databases">
        <authorList>
            <person name="Nelson K.E."/>
            <person name="Sutton G."/>
            <person name="Torralba M."/>
            <person name="Durkin S."/>
            <person name="Harkins D."/>
            <person name="Montgomery R."/>
            <person name="Ziemer C."/>
            <person name="Klaassens E."/>
            <person name="Ocuiv P."/>
            <person name="Morrison M."/>
        </authorList>
    </citation>
    <scope>NUCLEOTIDE SEQUENCE [LARGE SCALE GENOMIC DNA]</scope>
    <source>
        <strain evidence="2 3">8</strain>
    </source>
</reference>
<dbReference type="AlphaFoldDB" id="E9SCH1"/>
<dbReference type="EMBL" id="ADKM02000080">
    <property type="protein sequence ID" value="EGC03048.1"/>
    <property type="molecule type" value="Genomic_DNA"/>
</dbReference>
<dbReference type="eggNOG" id="COG0639">
    <property type="taxonomic scope" value="Bacteria"/>
</dbReference>
<dbReference type="InterPro" id="IPR004843">
    <property type="entry name" value="Calcineurin-like_PHP"/>
</dbReference>
<dbReference type="GO" id="GO:0005737">
    <property type="term" value="C:cytoplasm"/>
    <property type="evidence" value="ECO:0007669"/>
    <property type="project" value="TreeGrafter"/>
</dbReference>
<dbReference type="Proteomes" id="UP000004259">
    <property type="component" value="Unassembled WGS sequence"/>
</dbReference>
<accession>E9SCH1</accession>
<sequence>MATYVMSDIHGEYEKYLLMLEKIQFKSDDTLFILGDVVDRGARPVDVLKDMMKRPNVYPLMGNHDLLAIDILHKLNVEITEENYSDHLSTETMTELIDWLKDGGSPTLAQFRELSVADRRDVLDYMEEFSLCEAVDVNDKTYVMVHAGLGNFRKGKKLREYTLQELLMDRHDPEKDYFEDDDIYVITGHTPTVLICGKPEIYQSHHNIFIDCGACMGGRLACLCLDTMEEFYI</sequence>
<dbReference type="PANTHER" id="PTHR42850">
    <property type="entry name" value="METALLOPHOSPHOESTERASE"/>
    <property type="match status" value="1"/>
</dbReference>
<dbReference type="SUPFAM" id="SSF56300">
    <property type="entry name" value="Metallo-dependent phosphatases"/>
    <property type="match status" value="1"/>
</dbReference>
<feature type="domain" description="Calcineurin-like phosphoesterase" evidence="1">
    <location>
        <begin position="3"/>
        <end position="191"/>
    </location>
</feature>
<dbReference type="GO" id="GO:0110154">
    <property type="term" value="P:RNA decapping"/>
    <property type="evidence" value="ECO:0007669"/>
    <property type="project" value="TreeGrafter"/>
</dbReference>
<dbReference type="STRING" id="246199.CUS_5884"/>
<keyword evidence="3" id="KW-1185">Reference proteome</keyword>
<comment type="caution">
    <text evidence="2">The sequence shown here is derived from an EMBL/GenBank/DDBJ whole genome shotgun (WGS) entry which is preliminary data.</text>
</comment>
<gene>
    <name evidence="2" type="ORF">CUS_5884</name>
</gene>
<dbReference type="Gene3D" id="3.60.21.10">
    <property type="match status" value="1"/>
</dbReference>
<dbReference type="GO" id="GO:0016791">
    <property type="term" value="F:phosphatase activity"/>
    <property type="evidence" value="ECO:0007669"/>
    <property type="project" value="TreeGrafter"/>
</dbReference>
<dbReference type="InterPro" id="IPR029052">
    <property type="entry name" value="Metallo-depent_PP-like"/>
</dbReference>
<dbReference type="PANTHER" id="PTHR42850:SF11">
    <property type="entry name" value="BIS(5'-NUCLEOSYL)-TETRAPHOSPHATASE [SYMMETRICAL]"/>
    <property type="match status" value="1"/>
</dbReference>
<dbReference type="InterPro" id="IPR050126">
    <property type="entry name" value="Ap4A_hydrolase"/>
</dbReference>